<feature type="non-terminal residue" evidence="1">
    <location>
        <position position="90"/>
    </location>
</feature>
<gene>
    <name evidence="1" type="ORF">R3P38DRAFT_2472553</name>
</gene>
<dbReference type="EMBL" id="JAWWNJ010000030">
    <property type="protein sequence ID" value="KAK7027089.1"/>
    <property type="molecule type" value="Genomic_DNA"/>
</dbReference>
<reference evidence="1 2" key="1">
    <citation type="journal article" date="2024" name="J Genomics">
        <title>Draft genome sequencing and assembly of Favolaschia claudopus CIRM-BRFM 2984 isolated from oak limbs.</title>
        <authorList>
            <person name="Navarro D."/>
            <person name="Drula E."/>
            <person name="Chaduli D."/>
            <person name="Cazenave R."/>
            <person name="Ahrendt S."/>
            <person name="Wang J."/>
            <person name="Lipzen A."/>
            <person name="Daum C."/>
            <person name="Barry K."/>
            <person name="Grigoriev I.V."/>
            <person name="Favel A."/>
            <person name="Rosso M.N."/>
            <person name="Martin F."/>
        </authorList>
    </citation>
    <scope>NUCLEOTIDE SEQUENCE [LARGE SCALE GENOMIC DNA]</scope>
    <source>
        <strain evidence="1 2">CIRM-BRFM 2984</strain>
    </source>
</reference>
<keyword evidence="2" id="KW-1185">Reference proteome</keyword>
<name>A0AAW0BMK2_9AGAR</name>
<dbReference type="AlphaFoldDB" id="A0AAW0BMK2"/>
<feature type="non-terminal residue" evidence="1">
    <location>
        <position position="1"/>
    </location>
</feature>
<sequence>IMLQISEEEFPGSRSAKSVECQLRRVLMIFGWIKEFDSFTGNGGGDADCEDDLSAVSRRISQARKAGKELGQLNEKTLKEWTDNGWIELW</sequence>
<evidence type="ECO:0000313" key="1">
    <source>
        <dbReference type="EMBL" id="KAK7027089.1"/>
    </source>
</evidence>
<comment type="caution">
    <text evidence="1">The sequence shown here is derived from an EMBL/GenBank/DDBJ whole genome shotgun (WGS) entry which is preliminary data.</text>
</comment>
<organism evidence="1 2">
    <name type="scientific">Favolaschia claudopus</name>
    <dbReference type="NCBI Taxonomy" id="2862362"/>
    <lineage>
        <taxon>Eukaryota</taxon>
        <taxon>Fungi</taxon>
        <taxon>Dikarya</taxon>
        <taxon>Basidiomycota</taxon>
        <taxon>Agaricomycotina</taxon>
        <taxon>Agaricomycetes</taxon>
        <taxon>Agaricomycetidae</taxon>
        <taxon>Agaricales</taxon>
        <taxon>Marasmiineae</taxon>
        <taxon>Mycenaceae</taxon>
        <taxon>Favolaschia</taxon>
    </lineage>
</organism>
<proteinExistence type="predicted"/>
<evidence type="ECO:0000313" key="2">
    <source>
        <dbReference type="Proteomes" id="UP001362999"/>
    </source>
</evidence>
<protein>
    <submittedName>
        <fullName evidence="1">Uncharacterized protein</fullName>
    </submittedName>
</protein>
<accession>A0AAW0BMK2</accession>
<dbReference type="Proteomes" id="UP001362999">
    <property type="component" value="Unassembled WGS sequence"/>
</dbReference>